<comment type="caution">
    <text evidence="4">The sequence shown here is derived from an EMBL/GenBank/DDBJ whole genome shotgun (WGS) entry which is preliminary data.</text>
</comment>
<dbReference type="Proteomes" id="UP000675664">
    <property type="component" value="Unassembled WGS sequence"/>
</dbReference>
<keyword evidence="5" id="KW-1185">Reference proteome</keyword>
<evidence type="ECO:0000259" key="3">
    <source>
        <dbReference type="Pfam" id="PF01557"/>
    </source>
</evidence>
<dbReference type="GO" id="GO:0019752">
    <property type="term" value="P:carboxylic acid metabolic process"/>
    <property type="evidence" value="ECO:0007669"/>
    <property type="project" value="UniProtKB-ARBA"/>
</dbReference>
<evidence type="ECO:0000313" key="5">
    <source>
        <dbReference type="Proteomes" id="UP000675664"/>
    </source>
</evidence>
<keyword evidence="4" id="KW-0378">Hydrolase</keyword>
<accession>A0A8J8B0T3</accession>
<comment type="similarity">
    <text evidence="1">Belongs to the FAH family.</text>
</comment>
<evidence type="ECO:0000256" key="2">
    <source>
        <dbReference type="ARBA" id="ARBA00022723"/>
    </source>
</evidence>
<dbReference type="AlphaFoldDB" id="A0A8J8B0T3"/>
<dbReference type="PANTHER" id="PTHR11820">
    <property type="entry name" value="ACYLPYRUVASE"/>
    <property type="match status" value="1"/>
</dbReference>
<dbReference type="FunFam" id="3.90.850.10:FF:000002">
    <property type="entry name" value="2-hydroxyhepta-2,4-diene-1,7-dioate isomerase"/>
    <property type="match status" value="1"/>
</dbReference>
<evidence type="ECO:0000313" key="4">
    <source>
        <dbReference type="EMBL" id="MBR0597953.1"/>
    </source>
</evidence>
<dbReference type="InterPro" id="IPR011234">
    <property type="entry name" value="Fumarylacetoacetase-like_C"/>
</dbReference>
<dbReference type="SUPFAM" id="SSF56529">
    <property type="entry name" value="FAH"/>
    <property type="match status" value="1"/>
</dbReference>
<dbReference type="Gene3D" id="3.90.850.10">
    <property type="entry name" value="Fumarylacetoacetase-like, C-terminal domain"/>
    <property type="match status" value="1"/>
</dbReference>
<name>A0A8J8B0T3_9FIRM</name>
<dbReference type="EMBL" id="JAGSND010000004">
    <property type="protein sequence ID" value="MBR0597953.1"/>
    <property type="molecule type" value="Genomic_DNA"/>
</dbReference>
<dbReference type="Pfam" id="PF01557">
    <property type="entry name" value="FAA_hydrolase"/>
    <property type="match status" value="1"/>
</dbReference>
<reference evidence="4" key="1">
    <citation type="submission" date="2021-04" db="EMBL/GenBank/DDBJ databases">
        <title>Sinoanaerobacter chloroacetimidivorans sp. nov., an obligate anaerobic bacterium isolated from anaerobic sludge.</title>
        <authorList>
            <person name="Bao Y."/>
        </authorList>
    </citation>
    <scope>NUCLEOTIDE SEQUENCE</scope>
    <source>
        <strain evidence="4">BAD-6</strain>
    </source>
</reference>
<feature type="domain" description="Fumarylacetoacetase-like C-terminal" evidence="3">
    <location>
        <begin position="46"/>
        <end position="256"/>
    </location>
</feature>
<dbReference type="PANTHER" id="PTHR11820:SF7">
    <property type="entry name" value="ACYLPYRUVASE FAHD1, MITOCHONDRIAL"/>
    <property type="match status" value="1"/>
</dbReference>
<dbReference type="InterPro" id="IPR036663">
    <property type="entry name" value="Fumarylacetoacetase_C_sf"/>
</dbReference>
<reference evidence="4" key="2">
    <citation type="submission" date="2021-04" db="EMBL/GenBank/DDBJ databases">
        <authorList>
            <person name="Liu J."/>
        </authorList>
    </citation>
    <scope>NUCLEOTIDE SEQUENCE</scope>
    <source>
        <strain evidence="4">BAD-6</strain>
    </source>
</reference>
<gene>
    <name evidence="4" type="ORF">KCX82_08720</name>
</gene>
<dbReference type="GO" id="GO:0046872">
    <property type="term" value="F:metal ion binding"/>
    <property type="evidence" value="ECO:0007669"/>
    <property type="project" value="UniProtKB-KW"/>
</dbReference>
<dbReference type="GO" id="GO:0018773">
    <property type="term" value="F:acetylpyruvate hydrolase activity"/>
    <property type="evidence" value="ECO:0007669"/>
    <property type="project" value="TreeGrafter"/>
</dbReference>
<proteinExistence type="inferred from homology"/>
<sequence length="257" mass="28306">MNEFIEGYCDGWIDDLALFFGSHPEMGISLDEVRLLAPIPELKRNITCLGKNYAAHAEEIHGMTGGPSEIPTHPIYFTKAIHTVIGTKEEILSHENITKKLDYEAELAVVIGRKGIDIPKEKAEEYIFGYAVANDVSARDLQTGHVQWFKGKSLTTHCPIGPWIVHKSVLPLPLTLDIKCYVNEELRQSANTGELIFDVPSIISDLSRGYELRPGDIILTGTPAGVGMGFDPPRFLKSGDEVCCMIEGVGSIVNKVK</sequence>
<protein>
    <submittedName>
        <fullName evidence="4">Fumarylacetoacetate hydrolase family protein</fullName>
    </submittedName>
</protein>
<keyword evidence="2" id="KW-0479">Metal-binding</keyword>
<dbReference type="GO" id="GO:0016853">
    <property type="term" value="F:isomerase activity"/>
    <property type="evidence" value="ECO:0007669"/>
    <property type="project" value="UniProtKB-ARBA"/>
</dbReference>
<organism evidence="4 5">
    <name type="scientific">Sinanaerobacter chloroacetimidivorans</name>
    <dbReference type="NCBI Taxonomy" id="2818044"/>
    <lineage>
        <taxon>Bacteria</taxon>
        <taxon>Bacillati</taxon>
        <taxon>Bacillota</taxon>
        <taxon>Clostridia</taxon>
        <taxon>Peptostreptococcales</taxon>
        <taxon>Anaerovoracaceae</taxon>
        <taxon>Sinanaerobacter</taxon>
    </lineage>
</organism>
<evidence type="ECO:0000256" key="1">
    <source>
        <dbReference type="ARBA" id="ARBA00010211"/>
    </source>
</evidence>